<reference evidence="2 3" key="1">
    <citation type="submission" date="2021-01" db="EMBL/GenBank/DDBJ databases">
        <title>Whole genome shotgun sequence of Plantactinospora mayteni NBRC 109088.</title>
        <authorList>
            <person name="Komaki H."/>
            <person name="Tamura T."/>
        </authorList>
    </citation>
    <scope>NUCLEOTIDE SEQUENCE [LARGE SCALE GENOMIC DNA]</scope>
    <source>
        <strain evidence="2 3">NBRC 109088</strain>
    </source>
</reference>
<dbReference type="EMBL" id="BONX01000009">
    <property type="protein sequence ID" value="GIG95226.1"/>
    <property type="molecule type" value="Genomic_DNA"/>
</dbReference>
<feature type="region of interest" description="Disordered" evidence="1">
    <location>
        <begin position="46"/>
        <end position="67"/>
    </location>
</feature>
<gene>
    <name evidence="2" type="ORF">Pma05_17990</name>
</gene>
<comment type="caution">
    <text evidence="2">The sequence shown here is derived from an EMBL/GenBank/DDBJ whole genome shotgun (WGS) entry which is preliminary data.</text>
</comment>
<sequence>MYLPAAVAVAHVSDDNRDRRLVGLGAQLVDHRTGQFDAGDRYAAFGERNGHPSGPDGELQRRPTGGECGEAVDGWPEDLGREHSAARGVVTLGAVGVPDLLLSHAANDRGPSTALSIEFAKELAGVEYVPPDLDDSGAAPATDLHLDGGPRRGSR</sequence>
<protein>
    <submittedName>
        <fullName evidence="2">Uncharacterized protein</fullName>
    </submittedName>
</protein>
<evidence type="ECO:0000313" key="3">
    <source>
        <dbReference type="Proteomes" id="UP000621500"/>
    </source>
</evidence>
<proteinExistence type="predicted"/>
<dbReference type="Proteomes" id="UP000621500">
    <property type="component" value="Unassembled WGS sequence"/>
</dbReference>
<evidence type="ECO:0000313" key="2">
    <source>
        <dbReference type="EMBL" id="GIG95226.1"/>
    </source>
</evidence>
<feature type="region of interest" description="Disordered" evidence="1">
    <location>
        <begin position="130"/>
        <end position="155"/>
    </location>
</feature>
<evidence type="ECO:0000256" key="1">
    <source>
        <dbReference type="SAM" id="MobiDB-lite"/>
    </source>
</evidence>
<feature type="compositionally biased region" description="Basic and acidic residues" evidence="1">
    <location>
        <begin position="144"/>
        <end position="155"/>
    </location>
</feature>
<name>A0ABQ4EKE5_9ACTN</name>
<accession>A0ABQ4EKE5</accession>
<keyword evidence="3" id="KW-1185">Reference proteome</keyword>
<organism evidence="2 3">
    <name type="scientific">Plantactinospora mayteni</name>
    <dbReference type="NCBI Taxonomy" id="566021"/>
    <lineage>
        <taxon>Bacteria</taxon>
        <taxon>Bacillati</taxon>
        <taxon>Actinomycetota</taxon>
        <taxon>Actinomycetes</taxon>
        <taxon>Micromonosporales</taxon>
        <taxon>Micromonosporaceae</taxon>
        <taxon>Plantactinospora</taxon>
    </lineage>
</organism>